<dbReference type="AlphaFoldDB" id="A0A252BFG0"/>
<evidence type="ECO:0000313" key="2">
    <source>
        <dbReference type="Proteomes" id="UP000194999"/>
    </source>
</evidence>
<proteinExistence type="predicted"/>
<dbReference type="EMBL" id="JOOY01000014">
    <property type="protein sequence ID" value="OUJ03114.1"/>
    <property type="molecule type" value="Genomic_DNA"/>
</dbReference>
<dbReference type="RefSeq" id="WP_094754929.1">
    <property type="nucleotide sequence ID" value="NZ_JOOY01000014.1"/>
</dbReference>
<dbReference type="Proteomes" id="UP000194999">
    <property type="component" value="Unassembled WGS sequence"/>
</dbReference>
<sequence>MTHALNAAAVLHAAQQAGKSQAQQNYEGCLNQISVLEDDLKRIHSYAAMCREAGRSPPTGLLTQQIDAENELSAKRLELKKAGETFRAEQAANAAETAKATEAKTKARHSHVAAVAVSARQNAAAADAAIEAFETALANLHANLTDLQRNEAAKSGLSANAASLAQNALGKRPLGRDLELRGAWASDGKTISAQLEGLLKHG</sequence>
<accession>A0A252BFG0</accession>
<organism evidence="1 2">
    <name type="scientific">Acetobacter orientalis</name>
    <dbReference type="NCBI Taxonomy" id="146474"/>
    <lineage>
        <taxon>Bacteria</taxon>
        <taxon>Pseudomonadati</taxon>
        <taxon>Pseudomonadota</taxon>
        <taxon>Alphaproteobacteria</taxon>
        <taxon>Acetobacterales</taxon>
        <taxon>Acetobacteraceae</taxon>
        <taxon>Acetobacter</taxon>
    </lineage>
</organism>
<name>A0A252BFG0_9PROT</name>
<protein>
    <submittedName>
        <fullName evidence="1">Uncharacterized protein</fullName>
    </submittedName>
</protein>
<comment type="caution">
    <text evidence="1">The sequence shown here is derived from an EMBL/GenBank/DDBJ whole genome shotgun (WGS) entry which is preliminary data.</text>
</comment>
<reference evidence="1 2" key="1">
    <citation type="submission" date="2014-06" db="EMBL/GenBank/DDBJ databases">
        <authorList>
            <person name="Ju J."/>
            <person name="Zhang J."/>
        </authorList>
    </citation>
    <scope>NUCLEOTIDE SEQUENCE [LARGE SCALE GENOMIC DNA]</scope>
    <source>
        <strain evidence="1">DmW_048</strain>
    </source>
</reference>
<gene>
    <name evidence="1" type="ORF">HK15_01440</name>
</gene>
<evidence type="ECO:0000313" key="1">
    <source>
        <dbReference type="EMBL" id="OUJ03114.1"/>
    </source>
</evidence>